<dbReference type="AlphaFoldDB" id="A0A2T6G4G9"/>
<reference evidence="1 2" key="1">
    <citation type="submission" date="2018-03" db="EMBL/GenBank/DDBJ databases">
        <title>Genome sequence of Paenibacillus elgii strain AC13 an antimicrobial compound producing bacteria.</title>
        <authorList>
            <person name="Kurokawa A.S."/>
            <person name="Araujo J.F."/>
            <person name="Costa R.A."/>
            <person name="Ortega D.B."/>
            <person name="Pires A.S."/>
            <person name="Pappas G.J.Jr."/>
            <person name="Franco O.L."/>
            <person name="Barreto C."/>
            <person name="Magalhaes B.S."/>
            <person name="Kruger R.H."/>
        </authorList>
    </citation>
    <scope>NUCLEOTIDE SEQUENCE [LARGE SCALE GENOMIC DNA]</scope>
    <source>
        <strain evidence="1 2">AC13</strain>
    </source>
</reference>
<protein>
    <submittedName>
        <fullName evidence="1">Uncharacterized protein</fullName>
    </submittedName>
</protein>
<dbReference type="EMBL" id="PYHP01000030">
    <property type="protein sequence ID" value="PUA39056.1"/>
    <property type="molecule type" value="Genomic_DNA"/>
</dbReference>
<accession>A0A2T6G4G9</accession>
<evidence type="ECO:0000313" key="2">
    <source>
        <dbReference type="Proteomes" id="UP000244184"/>
    </source>
</evidence>
<comment type="caution">
    <text evidence="1">The sequence shown here is derived from an EMBL/GenBank/DDBJ whole genome shotgun (WGS) entry which is preliminary data.</text>
</comment>
<evidence type="ECO:0000313" key="1">
    <source>
        <dbReference type="EMBL" id="PUA39056.1"/>
    </source>
</evidence>
<name>A0A2T6G4G9_9BACL</name>
<sequence length="59" mass="6897">MLLMETKGYLHTSNFNIADDIWEWRKPLELFRDGLRRGSNKAEVSLILAALFCCLFVFC</sequence>
<proteinExistence type="predicted"/>
<gene>
    <name evidence="1" type="ORF">C8Z91_11325</name>
</gene>
<organism evidence="1 2">
    <name type="scientific">Paenibacillus elgii</name>
    <dbReference type="NCBI Taxonomy" id="189691"/>
    <lineage>
        <taxon>Bacteria</taxon>
        <taxon>Bacillati</taxon>
        <taxon>Bacillota</taxon>
        <taxon>Bacilli</taxon>
        <taxon>Bacillales</taxon>
        <taxon>Paenibacillaceae</taxon>
        <taxon>Paenibacillus</taxon>
    </lineage>
</organism>
<dbReference type="Proteomes" id="UP000244184">
    <property type="component" value="Unassembled WGS sequence"/>
</dbReference>